<feature type="transmembrane region" description="Helical" evidence="1">
    <location>
        <begin position="239"/>
        <end position="261"/>
    </location>
</feature>
<feature type="transmembrane region" description="Helical" evidence="1">
    <location>
        <begin position="183"/>
        <end position="203"/>
    </location>
</feature>
<keyword evidence="3" id="KW-1185">Reference proteome</keyword>
<evidence type="ECO:0000313" key="2">
    <source>
        <dbReference type="EMBL" id="RRB01185.1"/>
    </source>
</evidence>
<organism evidence="2 3">
    <name type="scientific">Larkinella rosea</name>
    <dbReference type="NCBI Taxonomy" id="2025312"/>
    <lineage>
        <taxon>Bacteria</taxon>
        <taxon>Pseudomonadati</taxon>
        <taxon>Bacteroidota</taxon>
        <taxon>Cytophagia</taxon>
        <taxon>Cytophagales</taxon>
        <taxon>Spirosomataceae</taxon>
        <taxon>Larkinella</taxon>
    </lineage>
</organism>
<feature type="transmembrane region" description="Helical" evidence="1">
    <location>
        <begin position="159"/>
        <end position="177"/>
    </location>
</feature>
<evidence type="ECO:0000313" key="3">
    <source>
        <dbReference type="Proteomes" id="UP000271925"/>
    </source>
</evidence>
<proteinExistence type="predicted"/>
<accession>A0A3P1BJJ6</accession>
<dbReference type="EMBL" id="RQJO01000010">
    <property type="protein sequence ID" value="RRB01185.1"/>
    <property type="molecule type" value="Genomic_DNA"/>
</dbReference>
<evidence type="ECO:0000256" key="1">
    <source>
        <dbReference type="SAM" id="Phobius"/>
    </source>
</evidence>
<protein>
    <recommendedName>
        <fullName evidence="4">Glycosyltransferase RgtA/B/C/D-like domain-containing protein</fullName>
    </recommendedName>
</protein>
<keyword evidence="1" id="KW-0472">Membrane</keyword>
<sequence length="335" mass="38638">MLILLFNDSWFFIRTLRELGITTYLPPNFVSINGYHLIYMSPFSDQIAWAPQHVLPAIIGAWYFLFVYTNFTKWRFIELTIVWLSCMMWSPFATIGLTPFMVFISWKYRFEVLKDGKTIIHLLLTGLGFLPIAFYLTSSQVISNNKTNMFIWQAGVPEWPVYYLLYVLSNFILWVFFLRRTLATNLLPILWVTLATLCILPLYKIGMWNDLQMRANAPALCILGLFIVQQLVSESITRHWISVAAGLLFFINSISVFKLYAGFFPFDKPQNSIEKPFIKGCTNTLEFLAKTYGGPKAAKQYLMHENSVFQKYLLKKPNASLLQVRSGKLTGSSGN</sequence>
<feature type="transmembrane region" description="Helical" evidence="1">
    <location>
        <begin position="81"/>
        <end position="106"/>
    </location>
</feature>
<evidence type="ECO:0008006" key="4">
    <source>
        <dbReference type="Google" id="ProtNLM"/>
    </source>
</evidence>
<reference evidence="2 3" key="1">
    <citation type="submission" date="2018-11" db="EMBL/GenBank/DDBJ databases">
        <authorList>
            <person name="Zhou Z."/>
            <person name="Wang G."/>
        </authorList>
    </citation>
    <scope>NUCLEOTIDE SEQUENCE [LARGE SCALE GENOMIC DNA]</scope>
    <source>
        <strain evidence="2 3">KCTC52004</strain>
    </source>
</reference>
<keyword evidence="1" id="KW-0812">Transmembrane</keyword>
<dbReference type="Proteomes" id="UP000271925">
    <property type="component" value="Unassembled WGS sequence"/>
</dbReference>
<name>A0A3P1BJJ6_9BACT</name>
<dbReference type="AlphaFoldDB" id="A0A3P1BJJ6"/>
<keyword evidence="1" id="KW-1133">Transmembrane helix</keyword>
<gene>
    <name evidence="2" type="ORF">EHT25_23720</name>
</gene>
<feature type="transmembrane region" description="Helical" evidence="1">
    <location>
        <begin position="49"/>
        <end position="69"/>
    </location>
</feature>
<feature type="transmembrane region" description="Helical" evidence="1">
    <location>
        <begin position="118"/>
        <end position="138"/>
    </location>
</feature>
<comment type="caution">
    <text evidence="2">The sequence shown here is derived from an EMBL/GenBank/DDBJ whole genome shotgun (WGS) entry which is preliminary data.</text>
</comment>
<feature type="transmembrane region" description="Helical" evidence="1">
    <location>
        <begin position="215"/>
        <end position="233"/>
    </location>
</feature>